<dbReference type="AlphaFoldDB" id="A0A0A0BZZ2"/>
<feature type="transmembrane region" description="Helical" evidence="1">
    <location>
        <begin position="61"/>
        <end position="81"/>
    </location>
</feature>
<evidence type="ECO:0000259" key="2">
    <source>
        <dbReference type="Pfam" id="PF14501"/>
    </source>
</evidence>
<sequence>MIEDVLPDIPRLYTAIAEWGACLVYVLLIRKRLPRPQLALAAGLGLGALIGVQLLAGTLPIALWVVGMALAVGTMYLLIAACADLTALNAGYFLARAFVLAELVASLHWQLHTFFFDAGDDLSVLPGALLVVVYGAAFTAAWAIERRHFPADQPVDVDGRGVLSAMAIAAITFLISNLSFLSTNTPFSGRLGPEVFYIRTLVDLAGYVALYAQQGQRLELRRTAEVEAMNRLLHSQHEQYLQARNNIDVVNRKYHDLKHYINAIRGEASADARASYLDQLEDSIRDYDTRVETGNIVLDTIMTTKSADCARHGITLTCVADGAALDFMAAMDVAALVGNALDNAIEAAVALPDPEQRLLRVAVHRQDSFVMLRFENYYQGDLMFDGDLPRTTKAGDDLNHGYGLRNIRQIAERYGGTLTVHAEDGWFTVRVLVPAPGPTGTDVS</sequence>
<dbReference type="Gene3D" id="3.30.565.10">
    <property type="entry name" value="Histidine kinase-like ATPase, C-terminal domain"/>
    <property type="match status" value="1"/>
</dbReference>
<dbReference type="InterPro" id="IPR032834">
    <property type="entry name" value="NatK-like_C"/>
</dbReference>
<dbReference type="GO" id="GO:0016301">
    <property type="term" value="F:kinase activity"/>
    <property type="evidence" value="ECO:0007669"/>
    <property type="project" value="UniProtKB-KW"/>
</dbReference>
<dbReference type="OrthoDB" id="9813149at2"/>
<dbReference type="Pfam" id="PF14501">
    <property type="entry name" value="HATPase_c_5"/>
    <property type="match status" value="1"/>
</dbReference>
<feature type="transmembrane region" description="Helical" evidence="1">
    <location>
        <begin position="93"/>
        <end position="111"/>
    </location>
</feature>
<dbReference type="SUPFAM" id="SSF55874">
    <property type="entry name" value="ATPase domain of HSP90 chaperone/DNA topoisomerase II/histidine kinase"/>
    <property type="match status" value="1"/>
</dbReference>
<dbReference type="CDD" id="cd16935">
    <property type="entry name" value="HATPase_AgrC-ComD-like"/>
    <property type="match status" value="1"/>
</dbReference>
<evidence type="ECO:0000313" key="3">
    <source>
        <dbReference type="EMBL" id="KGM13983.1"/>
    </source>
</evidence>
<evidence type="ECO:0000313" key="4">
    <source>
        <dbReference type="Proteomes" id="UP000054314"/>
    </source>
</evidence>
<keyword evidence="3" id="KW-0808">Transferase</keyword>
<accession>A0A0A0BZZ2</accession>
<dbReference type="RefSeq" id="WP_035057780.1">
    <property type="nucleotide sequence ID" value="NZ_AXCZ01000017.1"/>
</dbReference>
<feature type="domain" description="Sensor histidine kinase NatK-like C-terminal" evidence="2">
    <location>
        <begin position="328"/>
        <end position="434"/>
    </location>
</feature>
<dbReference type="EMBL" id="AXCZ01000017">
    <property type="protein sequence ID" value="KGM13983.1"/>
    <property type="molecule type" value="Genomic_DNA"/>
</dbReference>
<comment type="caution">
    <text evidence="3">The sequence shown here is derived from an EMBL/GenBank/DDBJ whole genome shotgun (WGS) entry which is preliminary data.</text>
</comment>
<keyword evidence="4" id="KW-1185">Reference proteome</keyword>
<protein>
    <submittedName>
        <fullName evidence="3">Histidine kinase</fullName>
    </submittedName>
</protein>
<name>A0A0A0BZZ2_9CELL</name>
<keyword evidence="1" id="KW-1133">Transmembrane helix</keyword>
<dbReference type="PANTHER" id="PTHR40448:SF1">
    <property type="entry name" value="TWO-COMPONENT SENSOR HISTIDINE KINASE"/>
    <property type="match status" value="1"/>
</dbReference>
<dbReference type="Proteomes" id="UP000054314">
    <property type="component" value="Unassembled WGS sequence"/>
</dbReference>
<dbReference type="PANTHER" id="PTHR40448">
    <property type="entry name" value="TWO-COMPONENT SENSOR HISTIDINE KINASE"/>
    <property type="match status" value="1"/>
</dbReference>
<feature type="transmembrane region" description="Helical" evidence="1">
    <location>
        <begin position="165"/>
        <end position="183"/>
    </location>
</feature>
<dbReference type="InterPro" id="IPR036890">
    <property type="entry name" value="HATPase_C_sf"/>
</dbReference>
<gene>
    <name evidence="3" type="ORF">N869_06925</name>
</gene>
<organism evidence="3 4">
    <name type="scientific">Cellulomonas bogoriensis 69B4 = DSM 16987</name>
    <dbReference type="NCBI Taxonomy" id="1386082"/>
    <lineage>
        <taxon>Bacteria</taxon>
        <taxon>Bacillati</taxon>
        <taxon>Actinomycetota</taxon>
        <taxon>Actinomycetes</taxon>
        <taxon>Micrococcales</taxon>
        <taxon>Cellulomonadaceae</taxon>
        <taxon>Cellulomonas</taxon>
    </lineage>
</organism>
<keyword evidence="1" id="KW-0812">Transmembrane</keyword>
<keyword evidence="3" id="KW-0418">Kinase</keyword>
<evidence type="ECO:0000256" key="1">
    <source>
        <dbReference type="SAM" id="Phobius"/>
    </source>
</evidence>
<feature type="transmembrane region" description="Helical" evidence="1">
    <location>
        <begin position="123"/>
        <end position="144"/>
    </location>
</feature>
<dbReference type="GO" id="GO:0042802">
    <property type="term" value="F:identical protein binding"/>
    <property type="evidence" value="ECO:0007669"/>
    <property type="project" value="TreeGrafter"/>
</dbReference>
<feature type="transmembrane region" description="Helical" evidence="1">
    <location>
        <begin position="38"/>
        <end position="55"/>
    </location>
</feature>
<proteinExistence type="predicted"/>
<feature type="transmembrane region" description="Helical" evidence="1">
    <location>
        <begin position="12"/>
        <end position="29"/>
    </location>
</feature>
<keyword evidence="1" id="KW-0472">Membrane</keyword>
<reference evidence="3 4" key="1">
    <citation type="submission" date="2013-08" db="EMBL/GenBank/DDBJ databases">
        <title>Genome sequencing of Cellulomonas bogoriensis 69B4.</title>
        <authorList>
            <person name="Chen F."/>
            <person name="Li Y."/>
            <person name="Wang G."/>
        </authorList>
    </citation>
    <scope>NUCLEOTIDE SEQUENCE [LARGE SCALE GENOMIC DNA]</scope>
    <source>
        <strain evidence="3 4">69B4</strain>
    </source>
</reference>